<dbReference type="GO" id="GO:0071949">
    <property type="term" value="F:FAD binding"/>
    <property type="evidence" value="ECO:0007669"/>
    <property type="project" value="InterPro"/>
</dbReference>
<dbReference type="Gene3D" id="3.50.50.60">
    <property type="entry name" value="FAD/NAD(P)-binding domain"/>
    <property type="match status" value="1"/>
</dbReference>
<reference evidence="5" key="1">
    <citation type="submission" date="2018-09" db="EMBL/GenBank/DDBJ databases">
        <authorList>
            <person name="Zhu H."/>
        </authorList>
    </citation>
    <scope>NUCLEOTIDE SEQUENCE [LARGE SCALE GENOMIC DNA]</scope>
    <source>
        <strain evidence="5">K1R23-30</strain>
    </source>
</reference>
<dbReference type="PRINTS" id="PR00420">
    <property type="entry name" value="RNGMNOXGNASE"/>
</dbReference>
<dbReference type="SUPFAM" id="SSF51905">
    <property type="entry name" value="FAD/NAD(P)-binding domain"/>
    <property type="match status" value="1"/>
</dbReference>
<dbReference type="InterPro" id="IPR050631">
    <property type="entry name" value="PheA/TfdB_FAD_monoxygenase"/>
</dbReference>
<dbReference type="Gene3D" id="3.30.9.20">
    <property type="match status" value="1"/>
</dbReference>
<dbReference type="EMBL" id="QYUO01000002">
    <property type="protein sequence ID" value="RJF95483.1"/>
    <property type="molecule type" value="Genomic_DNA"/>
</dbReference>
<organism evidence="4 5">
    <name type="scientific">Noviherbaspirillum saxi</name>
    <dbReference type="NCBI Taxonomy" id="2320863"/>
    <lineage>
        <taxon>Bacteria</taxon>
        <taxon>Pseudomonadati</taxon>
        <taxon>Pseudomonadota</taxon>
        <taxon>Betaproteobacteria</taxon>
        <taxon>Burkholderiales</taxon>
        <taxon>Oxalobacteraceae</taxon>
        <taxon>Noviherbaspirillum</taxon>
    </lineage>
</organism>
<name>A0A3A3FJ11_9BURK</name>
<keyword evidence="4" id="KW-0503">Monooxygenase</keyword>
<evidence type="ECO:0000256" key="1">
    <source>
        <dbReference type="ARBA" id="ARBA00023002"/>
    </source>
</evidence>
<evidence type="ECO:0000313" key="4">
    <source>
        <dbReference type="EMBL" id="RJF95483.1"/>
    </source>
</evidence>
<sequence>MKVAIVGGGPSGLFLAILLKKRMTDVVIEVYEQNPRDATFGFGVVMADTGLNRISQADPELSAELMSAMHFNDRQTIISNETPIVVTKPGQGGGAIPRIKLLSILADHTAKLGIDVRYNCHIDDVADIQADIIVGADGVNSLVRSKDEEAFGTSRRSLSNHFAWFGTHKVFANPALVFRRFRGGYFIAHYYPYSDAMSTFVAECDHQTWVDLHMEEMTLEQRQELFETIFSGELDGFPLISNNSTWRQFPVIRNKNWHSGNKVLIGDALSSAHFSIGSGTRIAMEDAIALADAICANPTDINAAFAAYVNQRGPEKDKLINASEKSFTWYEHIREWMDAYSPYEFVYRFMTRTGRVDRERLQRHYPELLKKIEEAGIITDMEPT</sequence>
<dbReference type="PANTHER" id="PTHR43476:SF4">
    <property type="entry name" value="BLR0106 PROTEIN"/>
    <property type="match status" value="1"/>
</dbReference>
<proteinExistence type="predicted"/>
<keyword evidence="5" id="KW-1185">Reference proteome</keyword>
<dbReference type="GO" id="GO:0004497">
    <property type="term" value="F:monooxygenase activity"/>
    <property type="evidence" value="ECO:0007669"/>
    <property type="project" value="UniProtKB-KW"/>
</dbReference>
<protein>
    <submittedName>
        <fullName evidence="4">Monooxygenase</fullName>
    </submittedName>
</protein>
<dbReference type="Pfam" id="PF01494">
    <property type="entry name" value="FAD_binding_3"/>
    <property type="match status" value="1"/>
</dbReference>
<dbReference type="InterPro" id="IPR002938">
    <property type="entry name" value="FAD-bd"/>
</dbReference>
<dbReference type="AlphaFoldDB" id="A0A3A3FJ11"/>
<dbReference type="PANTHER" id="PTHR43476">
    <property type="entry name" value="3-(3-HYDROXY-PHENYL)PROPIONATE/3-HYDROXYCINNAMIC ACID HYDROXYLASE"/>
    <property type="match status" value="1"/>
</dbReference>
<accession>A0A3A3FJ11</accession>
<dbReference type="InterPro" id="IPR036188">
    <property type="entry name" value="FAD/NAD-bd_sf"/>
</dbReference>
<gene>
    <name evidence="4" type="ORF">D3871_18950</name>
</gene>
<evidence type="ECO:0000256" key="2">
    <source>
        <dbReference type="ARBA" id="ARBA00023027"/>
    </source>
</evidence>
<dbReference type="OrthoDB" id="8985337at2"/>
<evidence type="ECO:0000313" key="5">
    <source>
        <dbReference type="Proteomes" id="UP000265955"/>
    </source>
</evidence>
<dbReference type="Proteomes" id="UP000265955">
    <property type="component" value="Unassembled WGS sequence"/>
</dbReference>
<comment type="caution">
    <text evidence="4">The sequence shown here is derived from an EMBL/GenBank/DDBJ whole genome shotgun (WGS) entry which is preliminary data.</text>
</comment>
<evidence type="ECO:0000259" key="3">
    <source>
        <dbReference type="Pfam" id="PF01494"/>
    </source>
</evidence>
<dbReference type="RefSeq" id="WP_119770632.1">
    <property type="nucleotide sequence ID" value="NZ_QYUO01000002.1"/>
</dbReference>
<keyword evidence="2" id="KW-0520">NAD</keyword>
<feature type="domain" description="FAD-binding" evidence="3">
    <location>
        <begin position="2"/>
        <end position="296"/>
    </location>
</feature>
<keyword evidence="1" id="KW-0560">Oxidoreductase</keyword>